<dbReference type="Proteomes" id="UP000886476">
    <property type="component" value="Unassembled WGS sequence"/>
</dbReference>
<comment type="caution">
    <text evidence="1">The sequence shown here is derived from an EMBL/GenBank/DDBJ whole genome shotgun (WGS) entry which is preliminary data.</text>
</comment>
<name>A0ABX2CJH3_9BRAD</name>
<proteinExistence type="predicted"/>
<organism evidence="1 2">
    <name type="scientific">Bradyrhizobium aeschynomenes</name>
    <dbReference type="NCBI Taxonomy" id="2734909"/>
    <lineage>
        <taxon>Bacteria</taxon>
        <taxon>Pseudomonadati</taxon>
        <taxon>Pseudomonadota</taxon>
        <taxon>Alphaproteobacteria</taxon>
        <taxon>Hyphomicrobiales</taxon>
        <taxon>Nitrobacteraceae</taxon>
        <taxon>Bradyrhizobium</taxon>
    </lineage>
</organism>
<evidence type="ECO:0000313" key="2">
    <source>
        <dbReference type="Proteomes" id="UP000886476"/>
    </source>
</evidence>
<gene>
    <name evidence="1" type="ORF">HL667_20685</name>
</gene>
<accession>A0ABX2CJH3</accession>
<keyword evidence="2" id="KW-1185">Reference proteome</keyword>
<dbReference type="EMBL" id="JABFDN010000006">
    <property type="protein sequence ID" value="NPU67432.1"/>
    <property type="molecule type" value="Genomic_DNA"/>
</dbReference>
<protein>
    <submittedName>
        <fullName evidence="1">Uncharacterized protein</fullName>
    </submittedName>
</protein>
<sequence length="140" mass="15652">MIDRELVDELDSVSLLVGGVDRLPLDIAHMYVQGLANEHVVDSSILWWWKSLKGPALTINYGDGDGLALVAEILGDRRDARLVVSDDSGLPWPVYSGDVKKILEVLRRVYFFEYILAAHDMSWVVFDTHSNELVIVGLSV</sequence>
<reference evidence="1" key="1">
    <citation type="submission" date="2020-05" db="EMBL/GenBank/DDBJ databases">
        <title>Nod-independent and nitrogen-fixing Bradyrhizobium aeschynomene sp. nov. isolated from nodules of Aeschynomene indica.</title>
        <authorList>
            <person name="Zhang Z."/>
        </authorList>
    </citation>
    <scope>NUCLEOTIDE SEQUENCE</scope>
    <source>
        <strain evidence="1">83012</strain>
    </source>
</reference>
<dbReference type="RefSeq" id="WP_172112497.1">
    <property type="nucleotide sequence ID" value="NZ_JABFDN010000006.1"/>
</dbReference>
<evidence type="ECO:0000313" key="1">
    <source>
        <dbReference type="EMBL" id="NPU67432.1"/>
    </source>
</evidence>